<dbReference type="Pfam" id="PF13439">
    <property type="entry name" value="Glyco_transf_4"/>
    <property type="match status" value="1"/>
</dbReference>
<dbReference type="SUPFAM" id="SSF53756">
    <property type="entry name" value="UDP-Glycosyltransferase/glycogen phosphorylase"/>
    <property type="match status" value="1"/>
</dbReference>
<evidence type="ECO:0000313" key="3">
    <source>
        <dbReference type="EMBL" id="SJZ84936.1"/>
    </source>
</evidence>
<organism evidence="3 4">
    <name type="scientific">Carboxydocella sporoproducens DSM 16521</name>
    <dbReference type="NCBI Taxonomy" id="1121270"/>
    <lineage>
        <taxon>Bacteria</taxon>
        <taxon>Bacillati</taxon>
        <taxon>Bacillota</taxon>
        <taxon>Clostridia</taxon>
        <taxon>Eubacteriales</taxon>
        <taxon>Clostridiales Family XVI. Incertae Sedis</taxon>
        <taxon>Carboxydocella</taxon>
    </lineage>
</organism>
<dbReference type="CDD" id="cd03801">
    <property type="entry name" value="GT4_PimA-like"/>
    <property type="match status" value="1"/>
</dbReference>
<dbReference type="Gene3D" id="3.40.50.2000">
    <property type="entry name" value="Glycogen Phosphorylase B"/>
    <property type="match status" value="2"/>
</dbReference>
<evidence type="ECO:0000259" key="1">
    <source>
        <dbReference type="Pfam" id="PF00534"/>
    </source>
</evidence>
<reference evidence="4" key="1">
    <citation type="submission" date="2017-02" db="EMBL/GenBank/DDBJ databases">
        <authorList>
            <person name="Varghese N."/>
            <person name="Submissions S."/>
        </authorList>
    </citation>
    <scope>NUCLEOTIDE SEQUENCE [LARGE SCALE GENOMIC DNA]</scope>
    <source>
        <strain evidence="4">DSM 16521</strain>
    </source>
</reference>
<evidence type="ECO:0000259" key="2">
    <source>
        <dbReference type="Pfam" id="PF13439"/>
    </source>
</evidence>
<name>A0A1T4P108_9FIRM</name>
<dbReference type="Proteomes" id="UP000189933">
    <property type="component" value="Unassembled WGS sequence"/>
</dbReference>
<dbReference type="PANTHER" id="PTHR12526">
    <property type="entry name" value="GLYCOSYLTRANSFERASE"/>
    <property type="match status" value="1"/>
</dbReference>
<accession>A0A1T4P108</accession>
<evidence type="ECO:0000313" key="4">
    <source>
        <dbReference type="Proteomes" id="UP000189933"/>
    </source>
</evidence>
<dbReference type="AlphaFoldDB" id="A0A1T4P108"/>
<feature type="domain" description="Glycosyltransferase subfamily 4-like N-terminal" evidence="2">
    <location>
        <begin position="15"/>
        <end position="173"/>
    </location>
</feature>
<dbReference type="InterPro" id="IPR001296">
    <property type="entry name" value="Glyco_trans_1"/>
</dbReference>
<dbReference type="RefSeq" id="WP_143311805.1">
    <property type="nucleotide sequence ID" value="NZ_FUXM01000009.1"/>
</dbReference>
<dbReference type="EMBL" id="FUXM01000009">
    <property type="protein sequence ID" value="SJZ84936.1"/>
    <property type="molecule type" value="Genomic_DNA"/>
</dbReference>
<feature type="domain" description="Glycosyl transferase family 1" evidence="1">
    <location>
        <begin position="187"/>
        <end position="350"/>
    </location>
</feature>
<proteinExistence type="predicted"/>
<protein>
    <submittedName>
        <fullName evidence="3">Glycosyltransferase involved in cell wall bisynthesis</fullName>
    </submittedName>
</protein>
<dbReference type="OrthoDB" id="3199616at2"/>
<dbReference type="InterPro" id="IPR028098">
    <property type="entry name" value="Glyco_trans_4-like_N"/>
</dbReference>
<sequence length="384" mass="42587">MTKIRVLHIIGGGEIGGAENHVLSLLAALDQEKFAPTLCCLAPRPLYQRARELGIEAYALDMRHKLDIHVIKSIYQLIKEKDIQILHTHGVRANLVGRLAGLRAGVPVSVTTVHSVLEYDYPGLLDRLVNSWTEKSTWRLVDRFIAVSQLLARDLQRKGVNAEKISLIYNGIPIPAEPTSPLDKGLLRQELGLEPQRPLLGVIGRLHPVKGQAVMLQAAARLVAQGRDFTLLLVGEGQQRQELQNLTSELGLTGCVHFLGFRSDAAEKIMPALDMLIIPSLSEGCPLVALEAMIRKVPVIASQVGGLPELVEHGISGLLVPPGDPVELAERIVWLWERPQLGRELTEAAYLRAREKFSLDRMVADTQKVYFELLARFRKGEKDR</sequence>
<gene>
    <name evidence="3" type="ORF">SAMN02745885_01096</name>
</gene>
<dbReference type="PANTHER" id="PTHR12526:SF636">
    <property type="entry name" value="BLL3647 PROTEIN"/>
    <property type="match status" value="1"/>
</dbReference>
<keyword evidence="4" id="KW-1185">Reference proteome</keyword>
<keyword evidence="3" id="KW-0808">Transferase</keyword>
<dbReference type="Pfam" id="PF00534">
    <property type="entry name" value="Glycos_transf_1"/>
    <property type="match status" value="1"/>
</dbReference>
<dbReference type="GO" id="GO:0016757">
    <property type="term" value="F:glycosyltransferase activity"/>
    <property type="evidence" value="ECO:0007669"/>
    <property type="project" value="TreeGrafter"/>
</dbReference>